<reference evidence="3" key="1">
    <citation type="submission" date="2017-04" db="EMBL/GenBank/DDBJ databases">
        <authorList>
            <person name="Abreu V.A."/>
            <person name="Popin R.V."/>
            <person name="Rigonato J."/>
            <person name="Andreote A.P."/>
            <person name="Schaker P.C."/>
            <person name="Hoff-Risseti C."/>
            <person name="Alvarenga D.O."/>
            <person name="Varani A.M."/>
            <person name="Fiore M.F."/>
        </authorList>
    </citation>
    <scope>NUCLEOTIDE SEQUENCE [LARGE SCALE GENOMIC DNA]</scope>
    <source>
        <strain evidence="3">CENA303</strain>
    </source>
</reference>
<feature type="region of interest" description="Disordered" evidence="1">
    <location>
        <begin position="103"/>
        <end position="125"/>
    </location>
</feature>
<dbReference type="EMBL" id="NBYN01000002">
    <property type="protein sequence ID" value="OSO97435.1"/>
    <property type="molecule type" value="Genomic_DNA"/>
</dbReference>
<organism evidence="2 3">
    <name type="scientific">Cylindrospermopsis raciborskii CENA303</name>
    <dbReference type="NCBI Taxonomy" id="1170769"/>
    <lineage>
        <taxon>Bacteria</taxon>
        <taxon>Bacillati</taxon>
        <taxon>Cyanobacteriota</taxon>
        <taxon>Cyanophyceae</taxon>
        <taxon>Nostocales</taxon>
        <taxon>Aphanizomenonaceae</taxon>
        <taxon>Cylindrospermopsis</taxon>
    </lineage>
</organism>
<comment type="caution">
    <text evidence="2">The sequence shown here is derived from an EMBL/GenBank/DDBJ whole genome shotgun (WGS) entry which is preliminary data.</text>
</comment>
<proteinExistence type="predicted"/>
<evidence type="ECO:0000313" key="3">
    <source>
        <dbReference type="Proteomes" id="UP000192997"/>
    </source>
</evidence>
<protein>
    <submittedName>
        <fullName evidence="2">Uncharacterized protein</fullName>
    </submittedName>
</protein>
<gene>
    <name evidence="2" type="ORF">B7O87_00205</name>
</gene>
<dbReference type="RefSeq" id="WP_085726600.1">
    <property type="nucleotide sequence ID" value="NZ_NBYN01000002.1"/>
</dbReference>
<dbReference type="AlphaFoldDB" id="A0A1X4GJT4"/>
<evidence type="ECO:0000256" key="1">
    <source>
        <dbReference type="SAM" id="MobiDB-lite"/>
    </source>
</evidence>
<accession>A0A1X4GJT4</accession>
<dbReference type="Proteomes" id="UP000192997">
    <property type="component" value="Unassembled WGS sequence"/>
</dbReference>
<name>A0A1X4GJT4_9CYAN</name>
<evidence type="ECO:0000313" key="2">
    <source>
        <dbReference type="EMBL" id="OSO97435.1"/>
    </source>
</evidence>
<sequence length="338" mass="38314">MTSPEQLKPPSEAFIIPLLELRNYYASLVQKYQQLFIEARSQLDHVEALLSSWSYSEDHEPISELGNDQVSSQLFLASNHQSTLESFTSKSLEHKNLDLAQKEVSPETPELNTDAINPTVIPPSEEPHKFFRKGEEVPMIAQYKSLNRMEALRLFFDEHAGTACHIDFILRSLYGNLEPAVLRIVKGRLQSSLTQGREKGDWYGVPNEPGCYTLALNLLEYSRPSSSSASHTKKKKSVTTIASPSTIIPLLKQFEGQFVVDAISLFLEQHRGQIFTVNEVIQGIYGNLDDQQIARIKNKTLNELSRGHRTGRFSRVPNKVGFYTWNANLLPRDIWSLP</sequence>